<evidence type="ECO:0000256" key="3">
    <source>
        <dbReference type="ARBA" id="ARBA00017059"/>
    </source>
</evidence>
<dbReference type="WBParaSite" id="MCOS_0001046901-mRNA-1">
    <property type="protein sequence ID" value="MCOS_0001046901-mRNA-1"/>
    <property type="gene ID" value="MCOS_0001046901"/>
</dbReference>
<evidence type="ECO:0000256" key="6">
    <source>
        <dbReference type="ARBA" id="ARBA00022989"/>
    </source>
</evidence>
<dbReference type="Pfam" id="PF06645">
    <property type="entry name" value="SPC12"/>
    <property type="match status" value="1"/>
</dbReference>
<dbReference type="GO" id="GO:0005787">
    <property type="term" value="C:signal peptidase complex"/>
    <property type="evidence" value="ECO:0007669"/>
    <property type="project" value="InterPro"/>
</dbReference>
<evidence type="ECO:0000256" key="8">
    <source>
        <dbReference type="ARBA" id="ARBA00032913"/>
    </source>
</evidence>
<dbReference type="AlphaFoldDB" id="A0A0R3URG4"/>
<organism evidence="11">
    <name type="scientific">Mesocestoides corti</name>
    <name type="common">Flatworm</name>
    <dbReference type="NCBI Taxonomy" id="53468"/>
    <lineage>
        <taxon>Eukaryota</taxon>
        <taxon>Metazoa</taxon>
        <taxon>Spiralia</taxon>
        <taxon>Lophotrochozoa</taxon>
        <taxon>Platyhelminthes</taxon>
        <taxon>Cestoda</taxon>
        <taxon>Eucestoda</taxon>
        <taxon>Cyclophyllidea</taxon>
        <taxon>Mesocestoididae</taxon>
        <taxon>Mesocestoides</taxon>
    </lineage>
</organism>
<keyword evidence="6 10" id="KW-1133">Transmembrane helix</keyword>
<comment type="similarity">
    <text evidence="2">Belongs to the SPCS1 family.</text>
</comment>
<dbReference type="PANTHER" id="PTHR13202">
    <property type="entry name" value="MICROSOMAL SIGNAL PEPTIDASE 12 KDA SUBUNIT"/>
    <property type="match status" value="1"/>
</dbReference>
<evidence type="ECO:0000256" key="2">
    <source>
        <dbReference type="ARBA" id="ARBA00005245"/>
    </source>
</evidence>
<dbReference type="InterPro" id="IPR009542">
    <property type="entry name" value="Spc1/SPCS1"/>
</dbReference>
<proteinExistence type="inferred from homology"/>
<feature type="transmembrane region" description="Helical" evidence="10">
    <location>
        <begin position="35"/>
        <end position="57"/>
    </location>
</feature>
<keyword evidence="7 10" id="KW-0472">Membrane</keyword>
<evidence type="ECO:0000256" key="5">
    <source>
        <dbReference type="ARBA" id="ARBA00022824"/>
    </source>
</evidence>
<evidence type="ECO:0000256" key="1">
    <source>
        <dbReference type="ARBA" id="ARBA00004477"/>
    </source>
</evidence>
<keyword evidence="4 10" id="KW-0812">Transmembrane</keyword>
<dbReference type="PANTHER" id="PTHR13202:SF0">
    <property type="entry name" value="SIGNAL PEPTIDASE COMPLEX SUBUNIT 1"/>
    <property type="match status" value="1"/>
</dbReference>
<comment type="function">
    <text evidence="9">Component of the signal peptidase complex (SPC) which catalyzes the cleavage of N-terminal signal sequences from nascent proteins as they are translocated into the lumen of the endoplasmic reticulum. Dispensable for SPC enzymatic activity.</text>
</comment>
<dbReference type="GO" id="GO:0006465">
    <property type="term" value="P:signal peptide processing"/>
    <property type="evidence" value="ECO:0007669"/>
    <property type="project" value="InterPro"/>
</dbReference>
<evidence type="ECO:0000256" key="10">
    <source>
        <dbReference type="SAM" id="Phobius"/>
    </source>
</evidence>
<evidence type="ECO:0000256" key="4">
    <source>
        <dbReference type="ARBA" id="ARBA00022692"/>
    </source>
</evidence>
<evidence type="ECO:0000313" key="11">
    <source>
        <dbReference type="WBParaSite" id="MCOS_0001046901-mRNA-1"/>
    </source>
</evidence>
<feature type="transmembrane region" description="Helical" evidence="10">
    <location>
        <begin position="12"/>
        <end position="29"/>
    </location>
</feature>
<protein>
    <recommendedName>
        <fullName evidence="3">Signal peptidase complex subunit 1</fullName>
    </recommendedName>
    <alternativeName>
        <fullName evidence="8">Microsomal signal peptidase 12 kDa subunit</fullName>
    </alternativeName>
</protein>
<comment type="subcellular location">
    <subcellularLocation>
        <location evidence="1">Endoplasmic reticulum membrane</location>
        <topology evidence="1">Multi-pass membrane protein</topology>
    </subcellularLocation>
</comment>
<accession>A0A0R3URG4</accession>
<evidence type="ECO:0000256" key="7">
    <source>
        <dbReference type="ARBA" id="ARBA00023136"/>
    </source>
</evidence>
<sequence>LEGQKLAERIMHIILQFSCIFGFCLGYYMEQLSISVGIVLAGLVLCIILVLPPWPIYRKHPLKWQKSTESHKG</sequence>
<evidence type="ECO:0000256" key="9">
    <source>
        <dbReference type="ARBA" id="ARBA00045204"/>
    </source>
</evidence>
<keyword evidence="5" id="KW-0256">Endoplasmic reticulum</keyword>
<reference evidence="11" key="1">
    <citation type="submission" date="2017-02" db="UniProtKB">
        <authorList>
            <consortium name="WormBaseParasite"/>
        </authorList>
    </citation>
    <scope>IDENTIFICATION</scope>
</reference>
<dbReference type="GO" id="GO:0045047">
    <property type="term" value="P:protein targeting to ER"/>
    <property type="evidence" value="ECO:0007669"/>
    <property type="project" value="TreeGrafter"/>
</dbReference>
<name>A0A0R3URG4_MESCO</name>